<feature type="transmembrane region" description="Helical" evidence="2">
    <location>
        <begin position="238"/>
        <end position="260"/>
    </location>
</feature>
<gene>
    <name evidence="3" type="ORF">MC7420_539</name>
</gene>
<dbReference type="EMBL" id="DS989844">
    <property type="protein sequence ID" value="EDX77402.1"/>
    <property type="molecule type" value="Genomic_DNA"/>
</dbReference>
<keyword evidence="2" id="KW-0472">Membrane</keyword>
<feature type="transmembrane region" description="Helical" evidence="2">
    <location>
        <begin position="137"/>
        <end position="158"/>
    </location>
</feature>
<dbReference type="AlphaFoldDB" id="B4VL91"/>
<evidence type="ECO:0000256" key="2">
    <source>
        <dbReference type="SAM" id="Phobius"/>
    </source>
</evidence>
<dbReference type="HOGENOM" id="CLU_1033306_0_0_3"/>
<evidence type="ECO:0000313" key="4">
    <source>
        <dbReference type="Proteomes" id="UP000003835"/>
    </source>
</evidence>
<feature type="transmembrane region" description="Helical" evidence="2">
    <location>
        <begin position="164"/>
        <end position="183"/>
    </location>
</feature>
<name>B4VL91_9CYAN</name>
<dbReference type="Proteomes" id="UP000003835">
    <property type="component" value="Unassembled WGS sequence"/>
</dbReference>
<dbReference type="STRING" id="118168.MC7420_539"/>
<feature type="region of interest" description="Disordered" evidence="1">
    <location>
        <begin position="1"/>
        <end position="111"/>
    </location>
</feature>
<keyword evidence="4" id="KW-1185">Reference proteome</keyword>
<evidence type="ECO:0000256" key="1">
    <source>
        <dbReference type="SAM" id="MobiDB-lite"/>
    </source>
</evidence>
<evidence type="ECO:0000313" key="3">
    <source>
        <dbReference type="EMBL" id="EDX77402.1"/>
    </source>
</evidence>
<sequence>MNSLLDKTAPTSKTSDGSETPKTSNSPETTETLDKPKTPETTERVKTAKTPKTTETAKNQKGSEPPETVKPAQPPKTPEATKTKTAKTTKTTKTTKPSDQKKEKESTSSSTLELAAHDVRLVIDQQREQSQSLTTKLNILFVTNGALFTSLTISRLLFFPNGFSLAELFGFLVNFTLLINAFLPRQLAVSPNLGDKKFLERYLVLSPDEYHLRMIVNLVETYNANKQRLEDVSSSLQYSAYVTWGLALVITLHVVGIYFVPLIDLSSFG</sequence>
<feature type="compositionally biased region" description="Low complexity" evidence="1">
    <location>
        <begin position="48"/>
        <end position="57"/>
    </location>
</feature>
<feature type="compositionally biased region" description="Basic and acidic residues" evidence="1">
    <location>
        <begin position="96"/>
        <end position="106"/>
    </location>
</feature>
<reference evidence="3 4" key="1">
    <citation type="submission" date="2008-07" db="EMBL/GenBank/DDBJ databases">
        <authorList>
            <person name="Tandeau de Marsac N."/>
            <person name="Ferriera S."/>
            <person name="Johnson J."/>
            <person name="Kravitz S."/>
            <person name="Beeson K."/>
            <person name="Sutton G."/>
            <person name="Rogers Y.-H."/>
            <person name="Friedman R."/>
            <person name="Frazier M."/>
            <person name="Venter J.C."/>
        </authorList>
    </citation>
    <scope>NUCLEOTIDE SEQUENCE [LARGE SCALE GENOMIC DNA]</scope>
    <source>
        <strain evidence="3 4">PCC 7420</strain>
    </source>
</reference>
<dbReference type="RefSeq" id="WP_006099510.1">
    <property type="nucleotide sequence ID" value="NZ_DS989844.1"/>
</dbReference>
<feature type="compositionally biased region" description="Polar residues" evidence="1">
    <location>
        <begin position="1"/>
        <end position="30"/>
    </location>
</feature>
<organism evidence="3 4">
    <name type="scientific">Coleofasciculus chthonoplastes PCC 7420</name>
    <dbReference type="NCBI Taxonomy" id="118168"/>
    <lineage>
        <taxon>Bacteria</taxon>
        <taxon>Bacillati</taxon>
        <taxon>Cyanobacteriota</taxon>
        <taxon>Cyanophyceae</taxon>
        <taxon>Coleofasciculales</taxon>
        <taxon>Coleofasciculaceae</taxon>
        <taxon>Coleofasciculus</taxon>
    </lineage>
</organism>
<keyword evidence="2" id="KW-1133">Transmembrane helix</keyword>
<keyword evidence="2" id="KW-0812">Transmembrane</keyword>
<feature type="compositionally biased region" description="Basic and acidic residues" evidence="1">
    <location>
        <begin position="32"/>
        <end position="46"/>
    </location>
</feature>
<protein>
    <submittedName>
        <fullName evidence="3">Uncharacterized protein</fullName>
    </submittedName>
</protein>
<dbReference type="eggNOG" id="ENOG5030AWA">
    <property type="taxonomic scope" value="Bacteria"/>
</dbReference>
<accession>B4VL91</accession>
<proteinExistence type="predicted"/>
<feature type="compositionally biased region" description="Low complexity" evidence="1">
    <location>
        <begin position="86"/>
        <end position="95"/>
    </location>
</feature>